<sequence length="134" mass="15333">MKLTEDETIKILISHLEKNGWKIESYCLGQTRGCDIVSVKDDEKLYIEVKGARANDDSPTKRRTFFDSGQIKTHFGKAIVKILDDKYRHPKSNFAIAHPDDFEIKRAIGNLTPFLKGLGIRHFWVSINGNVEED</sequence>
<dbReference type="OrthoDB" id="1432390at2"/>
<dbReference type="Proteomes" id="UP000198569">
    <property type="component" value="Unassembled WGS sequence"/>
</dbReference>
<dbReference type="EMBL" id="FNMV01000012">
    <property type="protein sequence ID" value="SDX60494.1"/>
    <property type="molecule type" value="Genomic_DNA"/>
</dbReference>
<protein>
    <recommendedName>
        <fullName evidence="3">Protein NO VEIN C-terminal domain-containing protein</fullName>
    </recommendedName>
</protein>
<dbReference type="RefSeq" id="WP_091433909.1">
    <property type="nucleotide sequence ID" value="NZ_FNMV01000012.1"/>
</dbReference>
<dbReference type="STRING" id="229203.SAMN05444338_11275"/>
<reference evidence="2" key="1">
    <citation type="submission" date="2016-10" db="EMBL/GenBank/DDBJ databases">
        <authorList>
            <person name="Varghese N."/>
            <person name="Submissions S."/>
        </authorList>
    </citation>
    <scope>NUCLEOTIDE SEQUENCE [LARGE SCALE GENOMIC DNA]</scope>
    <source>
        <strain evidence="2">DSM 15718</strain>
    </source>
</reference>
<evidence type="ECO:0008006" key="3">
    <source>
        <dbReference type="Google" id="ProtNLM"/>
    </source>
</evidence>
<gene>
    <name evidence="1" type="ORF">SAMN05444338_11275</name>
</gene>
<proteinExistence type="predicted"/>
<dbReference type="AlphaFoldDB" id="A0A1H3D401"/>
<evidence type="ECO:0000313" key="1">
    <source>
        <dbReference type="EMBL" id="SDX60494.1"/>
    </source>
</evidence>
<organism evidence="1 2">
    <name type="scientific">Flavobacterium degerlachei</name>
    <dbReference type="NCBI Taxonomy" id="229203"/>
    <lineage>
        <taxon>Bacteria</taxon>
        <taxon>Pseudomonadati</taxon>
        <taxon>Bacteroidota</taxon>
        <taxon>Flavobacteriia</taxon>
        <taxon>Flavobacteriales</taxon>
        <taxon>Flavobacteriaceae</taxon>
        <taxon>Flavobacterium</taxon>
    </lineage>
</organism>
<accession>A0A1H3D401</accession>
<keyword evidence="2" id="KW-1185">Reference proteome</keyword>
<name>A0A1H3D401_9FLAO</name>
<evidence type="ECO:0000313" key="2">
    <source>
        <dbReference type="Proteomes" id="UP000198569"/>
    </source>
</evidence>